<evidence type="ECO:0000256" key="1">
    <source>
        <dbReference type="SAM" id="Phobius"/>
    </source>
</evidence>
<dbReference type="InterPro" id="IPR009571">
    <property type="entry name" value="SUR7/Rim9-like_fungi"/>
</dbReference>
<feature type="signal peptide" evidence="2">
    <location>
        <begin position="1"/>
        <end position="27"/>
    </location>
</feature>
<sequence>MLSLLKVIPKALSSAALICLAVVFSACTSPSSLHDVYFLNQLKVNVIGIQNPEHLNFLRSLVIPSTENSSSSLEIGHISDSLYESVVDAVDHISGHVLDQPSHVQSLFPIYYAIGLWSYCEEKPSDKSFSIAQNPVLASCLTRWIFLGTWLGPADAVTSDLIQPVLKGYDHISQWIIGAYITGFIAAFLAIVIDLVRFPMAKVAVMISSSVSSLLIIGASVSVTILYQLLAKGINSLLQHEITANLGPHAMAATWLAVAFSAGSSLLLAIEVCCCCL</sequence>
<keyword evidence="4" id="KW-1185">Reference proteome</keyword>
<accession>A0A3F3PJ78</accession>
<gene>
    <name evidence="3" type="ORF">BDQ94DRAFT_164137</name>
</gene>
<dbReference type="RefSeq" id="XP_026619875.1">
    <property type="nucleotide sequence ID" value="XM_026769913.1"/>
</dbReference>
<dbReference type="AlphaFoldDB" id="A0A3F3PJ78"/>
<proteinExistence type="predicted"/>
<dbReference type="PANTHER" id="PTHR28019">
    <property type="entry name" value="CELL MEMBRANE PROTEIN YLR413W-RELATED"/>
    <property type="match status" value="1"/>
</dbReference>
<name>A0A3F3PJ78_9EURO</name>
<evidence type="ECO:0000313" key="4">
    <source>
        <dbReference type="Proteomes" id="UP000253729"/>
    </source>
</evidence>
<keyword evidence="2" id="KW-0732">Signal</keyword>
<keyword evidence="1" id="KW-0812">Transmembrane</keyword>
<protein>
    <submittedName>
        <fullName evidence="3">Actin cortical patch SUR7/pH-response regulator pali</fullName>
    </submittedName>
</protein>
<dbReference type="GO" id="GO:0005886">
    <property type="term" value="C:plasma membrane"/>
    <property type="evidence" value="ECO:0007669"/>
    <property type="project" value="InterPro"/>
</dbReference>
<dbReference type="PROSITE" id="PS51257">
    <property type="entry name" value="PROKAR_LIPOPROTEIN"/>
    <property type="match status" value="1"/>
</dbReference>
<keyword evidence="1" id="KW-0472">Membrane</keyword>
<dbReference type="Pfam" id="PF06687">
    <property type="entry name" value="SUR7"/>
    <property type="match status" value="1"/>
</dbReference>
<feature type="transmembrane region" description="Helical" evidence="1">
    <location>
        <begin position="203"/>
        <end position="230"/>
    </location>
</feature>
<organism evidence="3 4">
    <name type="scientific">Aspergillus welwitschiae</name>
    <dbReference type="NCBI Taxonomy" id="1341132"/>
    <lineage>
        <taxon>Eukaryota</taxon>
        <taxon>Fungi</taxon>
        <taxon>Dikarya</taxon>
        <taxon>Ascomycota</taxon>
        <taxon>Pezizomycotina</taxon>
        <taxon>Eurotiomycetes</taxon>
        <taxon>Eurotiomycetidae</taxon>
        <taxon>Eurotiales</taxon>
        <taxon>Aspergillaceae</taxon>
        <taxon>Aspergillus</taxon>
        <taxon>Aspergillus subgen. Circumdati</taxon>
    </lineage>
</organism>
<evidence type="ECO:0000256" key="2">
    <source>
        <dbReference type="SAM" id="SignalP"/>
    </source>
</evidence>
<dbReference type="GeneID" id="38138269"/>
<reference evidence="3 4" key="1">
    <citation type="submission" date="2018-07" db="EMBL/GenBank/DDBJ databases">
        <title>The genomes of Aspergillus section Nigri reveals drivers in fungal speciation.</title>
        <authorList>
            <consortium name="DOE Joint Genome Institute"/>
            <person name="Vesth T.C."/>
            <person name="Nybo J."/>
            <person name="Theobald S."/>
            <person name="Brandl J."/>
            <person name="Frisvad J.C."/>
            <person name="Nielsen K.F."/>
            <person name="Lyhne E.K."/>
            <person name="Kogle M.E."/>
            <person name="Kuo A."/>
            <person name="Riley R."/>
            <person name="Clum A."/>
            <person name="Nolan M."/>
            <person name="Lipzen A."/>
            <person name="Salamov A."/>
            <person name="Henrissat B."/>
            <person name="Wiebenga A."/>
            <person name="De vries R.P."/>
            <person name="Grigoriev I.V."/>
            <person name="Mortensen U.H."/>
            <person name="Andersen M.R."/>
            <person name="Baker S.E."/>
        </authorList>
    </citation>
    <scope>NUCLEOTIDE SEQUENCE [LARGE SCALE GENOMIC DNA]</scope>
    <source>
        <strain evidence="3 4">CBS 139.54b</strain>
    </source>
</reference>
<dbReference type="EMBL" id="KZ852113">
    <property type="protein sequence ID" value="RDH26853.1"/>
    <property type="molecule type" value="Genomic_DNA"/>
</dbReference>
<evidence type="ECO:0000313" key="3">
    <source>
        <dbReference type="EMBL" id="RDH26853.1"/>
    </source>
</evidence>
<feature type="transmembrane region" description="Helical" evidence="1">
    <location>
        <begin position="175"/>
        <end position="196"/>
    </location>
</feature>
<keyword evidence="1" id="KW-1133">Transmembrane helix</keyword>
<feature type="chain" id="PRO_5017558646" evidence="2">
    <location>
        <begin position="28"/>
        <end position="277"/>
    </location>
</feature>
<dbReference type="InterPro" id="IPR052413">
    <property type="entry name" value="SUR7_domain"/>
</dbReference>
<dbReference type="GO" id="GO:0051285">
    <property type="term" value="C:cell cortex of cell tip"/>
    <property type="evidence" value="ECO:0007669"/>
    <property type="project" value="TreeGrafter"/>
</dbReference>
<dbReference type="Proteomes" id="UP000253729">
    <property type="component" value="Unassembled WGS sequence"/>
</dbReference>
<dbReference type="PANTHER" id="PTHR28019:SF3">
    <property type="entry name" value="INTEGRAL MEMBRANE PROTEIN (AFU_ORTHOLOGUE AFUA_6G07470)"/>
    <property type="match status" value="1"/>
</dbReference>
<feature type="transmembrane region" description="Helical" evidence="1">
    <location>
        <begin position="250"/>
        <end position="270"/>
    </location>
</feature>
<dbReference type="GO" id="GO:0031505">
    <property type="term" value="P:fungal-type cell wall organization"/>
    <property type="evidence" value="ECO:0007669"/>
    <property type="project" value="TreeGrafter"/>
</dbReference>